<dbReference type="EMBL" id="JAATJU010021065">
    <property type="protein sequence ID" value="KAH0514818.1"/>
    <property type="molecule type" value="Genomic_DNA"/>
</dbReference>
<dbReference type="GO" id="GO:0046642">
    <property type="term" value="P:negative regulation of alpha-beta T cell proliferation"/>
    <property type="evidence" value="ECO:0007669"/>
    <property type="project" value="TreeGrafter"/>
</dbReference>
<comment type="caution">
    <text evidence="1">Lacks conserved residue(s) required for the propagation of feature annotation.</text>
</comment>
<feature type="domain" description="TNFR-Cys" evidence="2">
    <location>
        <begin position="59"/>
        <end position="95"/>
    </location>
</feature>
<sequence>MAKQLLNSEPKPHLHCSAVLEQPRAAAVLRSVWKFPFRVAKGLCVFLLNFLSCVAVEPLCKEEEYSVGDHCCPMCNPDMGLVTWRECSSREDTVCRCIPGYFCETQEGDHCSTCSPHTNCSLGQRVLERGPAAREVEHLQRQEKDNTVKLPVLEVGSAEEETAFNHGLCVFLLNFLSCVAVEPLCKEEEYSVGDHCCPMCNPDMGLVTWRECSSREDTVCRCIPGYFCETQEGDHCSTCSPHTNCSLGQRVLERGNYFQDTVCADCPTGTFSPGGAQEECLPWTK</sequence>
<dbReference type="PROSITE" id="PS00652">
    <property type="entry name" value="TNFR_NGFR_1"/>
    <property type="match status" value="2"/>
</dbReference>
<protein>
    <submittedName>
        <fullName evidence="3">Tumor necrosis factor receptor superfamily member 14</fullName>
    </submittedName>
</protein>
<dbReference type="PANTHER" id="PTHR46838">
    <property type="entry name" value="TUMOR NECROSIS FACTOR RECEPTOR SUPERFAMILY MEMBER 14"/>
    <property type="match status" value="1"/>
</dbReference>
<dbReference type="Proteomes" id="UP000710432">
    <property type="component" value="Unassembled WGS sequence"/>
</dbReference>
<dbReference type="GO" id="GO:0050829">
    <property type="term" value="P:defense response to Gram-negative bacterium"/>
    <property type="evidence" value="ECO:0007669"/>
    <property type="project" value="TreeGrafter"/>
</dbReference>
<name>A0A8J6GS56_MICOH</name>
<dbReference type="GO" id="GO:0002720">
    <property type="term" value="P:positive regulation of cytokine production involved in immune response"/>
    <property type="evidence" value="ECO:0007669"/>
    <property type="project" value="TreeGrafter"/>
</dbReference>
<evidence type="ECO:0000313" key="3">
    <source>
        <dbReference type="EMBL" id="KAH0514818.1"/>
    </source>
</evidence>
<accession>A0A8J6GS56</accession>
<comment type="caution">
    <text evidence="3">The sequence shown here is derived from an EMBL/GenBank/DDBJ whole genome shotgun (WGS) entry which is preliminary data.</text>
</comment>
<dbReference type="PROSITE" id="PS50050">
    <property type="entry name" value="TNFR_NGFR_2"/>
    <property type="match status" value="3"/>
</dbReference>
<feature type="repeat" description="TNFR-Cys" evidence="1">
    <location>
        <begin position="221"/>
        <end position="263"/>
    </location>
</feature>
<dbReference type="FunFam" id="2.10.50.10:FF:000009">
    <property type="entry name" value="Tumor necrosis factor receptor superfamily member 14"/>
    <property type="match status" value="2"/>
</dbReference>
<dbReference type="GO" id="GO:0050830">
    <property type="term" value="P:defense response to Gram-positive bacterium"/>
    <property type="evidence" value="ECO:0007669"/>
    <property type="project" value="TreeGrafter"/>
</dbReference>
<dbReference type="Gene3D" id="2.10.50.10">
    <property type="entry name" value="Tumor Necrosis Factor Receptor, subunit A, domain 2"/>
    <property type="match status" value="3"/>
</dbReference>
<feature type="repeat" description="TNFR-Cys" evidence="1">
    <location>
        <begin position="59"/>
        <end position="95"/>
    </location>
</feature>
<dbReference type="AlphaFoldDB" id="A0A8J6GS56"/>
<keyword evidence="1" id="KW-1015">Disulfide bond</keyword>
<dbReference type="PANTHER" id="PTHR46838:SF1">
    <property type="entry name" value="TUMOR NECROSIS FACTOR RECEPTOR SUPERFAMILY MEMBER 14"/>
    <property type="match status" value="1"/>
</dbReference>
<evidence type="ECO:0000256" key="1">
    <source>
        <dbReference type="PROSITE-ProRule" id="PRU00206"/>
    </source>
</evidence>
<gene>
    <name evidence="3" type="ORF">LTLLF_133855</name>
</gene>
<reference evidence="3" key="1">
    <citation type="submission" date="2020-03" db="EMBL/GenBank/DDBJ databases">
        <title>Studies in the Genomics of Life Span.</title>
        <authorList>
            <person name="Glass D."/>
        </authorList>
    </citation>
    <scope>NUCLEOTIDE SEQUENCE</scope>
    <source>
        <strain evidence="3">LTLLF</strain>
        <tissue evidence="3">Muscle</tissue>
    </source>
</reference>
<feature type="disulfide bond" evidence="1">
    <location>
        <begin position="245"/>
        <end position="263"/>
    </location>
</feature>
<keyword evidence="3" id="KW-0675">Receptor</keyword>
<feature type="repeat" description="TNFR-Cys" evidence="1">
    <location>
        <begin position="184"/>
        <end position="220"/>
    </location>
</feature>
<feature type="domain" description="TNFR-Cys" evidence="2">
    <location>
        <begin position="184"/>
        <end position="220"/>
    </location>
</feature>
<dbReference type="GO" id="GO:0009897">
    <property type="term" value="C:external side of plasma membrane"/>
    <property type="evidence" value="ECO:0007669"/>
    <property type="project" value="TreeGrafter"/>
</dbReference>
<feature type="domain" description="TNFR-Cys" evidence="2">
    <location>
        <begin position="221"/>
        <end position="263"/>
    </location>
</feature>
<dbReference type="SMART" id="SM00208">
    <property type="entry name" value="TNFR"/>
    <property type="match status" value="4"/>
</dbReference>
<dbReference type="InterPro" id="IPR001368">
    <property type="entry name" value="TNFR/NGFR_Cys_rich_reg"/>
</dbReference>
<dbReference type="SUPFAM" id="SSF57586">
    <property type="entry name" value="TNF receptor-like"/>
    <property type="match status" value="2"/>
</dbReference>
<evidence type="ECO:0000313" key="4">
    <source>
        <dbReference type="Proteomes" id="UP000710432"/>
    </source>
</evidence>
<proteinExistence type="predicted"/>
<organism evidence="3 4">
    <name type="scientific">Microtus ochrogaster</name>
    <name type="common">Prairie vole</name>
    <dbReference type="NCBI Taxonomy" id="79684"/>
    <lineage>
        <taxon>Eukaryota</taxon>
        <taxon>Metazoa</taxon>
        <taxon>Chordata</taxon>
        <taxon>Craniata</taxon>
        <taxon>Vertebrata</taxon>
        <taxon>Euteleostomi</taxon>
        <taxon>Mammalia</taxon>
        <taxon>Eutheria</taxon>
        <taxon>Euarchontoglires</taxon>
        <taxon>Glires</taxon>
        <taxon>Rodentia</taxon>
        <taxon>Myomorpha</taxon>
        <taxon>Muroidea</taxon>
        <taxon>Cricetidae</taxon>
        <taxon>Arvicolinae</taxon>
        <taxon>Microtus</taxon>
    </lineage>
</organism>
<dbReference type="GO" id="GO:2000406">
    <property type="term" value="P:positive regulation of T cell migration"/>
    <property type="evidence" value="ECO:0007669"/>
    <property type="project" value="TreeGrafter"/>
</dbReference>
<evidence type="ECO:0000259" key="2">
    <source>
        <dbReference type="PROSITE" id="PS50050"/>
    </source>
</evidence>